<dbReference type="Pfam" id="PF02810">
    <property type="entry name" value="SEC-C"/>
    <property type="match status" value="1"/>
</dbReference>
<dbReference type="FunCoup" id="A0A061F1K4">
    <property type="interactions" value="808"/>
</dbReference>
<dbReference type="STRING" id="3641.A0A061F1K4"/>
<reference evidence="1 2" key="1">
    <citation type="journal article" date="2013" name="Genome Biol.">
        <title>The genome sequence of the most widely cultivated cacao type and its use to identify candidate genes regulating pod color.</title>
        <authorList>
            <person name="Motamayor J.C."/>
            <person name="Mockaitis K."/>
            <person name="Schmutz J."/>
            <person name="Haiminen N."/>
            <person name="Iii D.L."/>
            <person name="Cornejo O."/>
            <person name="Findley S.D."/>
            <person name="Zheng P."/>
            <person name="Utro F."/>
            <person name="Royaert S."/>
            <person name="Saski C."/>
            <person name="Jenkins J."/>
            <person name="Podicheti R."/>
            <person name="Zhao M."/>
            <person name="Scheffler B.E."/>
            <person name="Stack J.C."/>
            <person name="Feltus F.A."/>
            <person name="Mustiga G.M."/>
            <person name="Amores F."/>
            <person name="Phillips W."/>
            <person name="Marelli J.P."/>
            <person name="May G.D."/>
            <person name="Shapiro H."/>
            <person name="Ma J."/>
            <person name="Bustamante C.D."/>
            <person name="Schnell R.J."/>
            <person name="Main D."/>
            <person name="Gilbert D."/>
            <person name="Parida L."/>
            <person name="Kuhn D.N."/>
        </authorList>
    </citation>
    <scope>NUCLEOTIDE SEQUENCE [LARGE SCALE GENOMIC DNA]</scope>
    <source>
        <strain evidence="2">cv. Matina 1-6</strain>
    </source>
</reference>
<dbReference type="AlphaFoldDB" id="A0A061F1K4"/>
<proteinExistence type="predicted"/>
<dbReference type="OMA" id="INASKHC"/>
<keyword evidence="2" id="KW-1185">Reference proteome</keyword>
<accession>A0A061F1K4</accession>
<dbReference type="EMBL" id="CM001883">
    <property type="protein sequence ID" value="EOY11175.1"/>
    <property type="molecule type" value="Genomic_DNA"/>
</dbReference>
<evidence type="ECO:0000313" key="1">
    <source>
        <dbReference type="EMBL" id="EOY11175.1"/>
    </source>
</evidence>
<dbReference type="Proteomes" id="UP000026915">
    <property type="component" value="Chromosome 5"/>
</dbReference>
<protein>
    <submittedName>
        <fullName evidence="1">Uncharacterized protein isoform 1</fullName>
    </submittedName>
</protein>
<dbReference type="eggNOG" id="ENOG502QPPM">
    <property type="taxonomic scope" value="Eukaryota"/>
</dbReference>
<gene>
    <name evidence="1" type="ORF">TCM_026433</name>
</gene>
<dbReference type="PANTHER" id="PTHR36750">
    <property type="entry name" value="SEC-C MOTIF PROTEIN"/>
    <property type="match status" value="1"/>
</dbReference>
<dbReference type="InParanoid" id="A0A061F1K4"/>
<name>A0A061F1K4_THECC</name>
<organism evidence="1 2">
    <name type="scientific">Theobroma cacao</name>
    <name type="common">Cacao</name>
    <name type="synonym">Cocoa</name>
    <dbReference type="NCBI Taxonomy" id="3641"/>
    <lineage>
        <taxon>Eukaryota</taxon>
        <taxon>Viridiplantae</taxon>
        <taxon>Streptophyta</taxon>
        <taxon>Embryophyta</taxon>
        <taxon>Tracheophyta</taxon>
        <taxon>Spermatophyta</taxon>
        <taxon>Magnoliopsida</taxon>
        <taxon>eudicotyledons</taxon>
        <taxon>Gunneridae</taxon>
        <taxon>Pentapetalae</taxon>
        <taxon>rosids</taxon>
        <taxon>malvids</taxon>
        <taxon>Malvales</taxon>
        <taxon>Malvaceae</taxon>
        <taxon>Byttnerioideae</taxon>
        <taxon>Theobroma</taxon>
    </lineage>
</organism>
<dbReference type="Gramene" id="EOY11175">
    <property type="protein sequence ID" value="EOY11175"/>
    <property type="gene ID" value="TCM_026433"/>
</dbReference>
<dbReference type="InterPro" id="IPR004027">
    <property type="entry name" value="SEC_C_motif"/>
</dbReference>
<dbReference type="HOGENOM" id="CLU_079773_0_0_1"/>
<dbReference type="PANTHER" id="PTHR36750:SF1">
    <property type="entry name" value="SEC-C MOTIF PROTEIN"/>
    <property type="match status" value="1"/>
</dbReference>
<sequence length="304" mass="33806">MLSSRILNNISKRMPSSSSFSLGYAYPEHHLVLPQHRSIFTTSPVHASWMDSIKGVFTGKKTSTDDPKTSAESFTLLRESSAHRSVTLGFADELKNARKLGTFKQYIVGRSSEATFADAFEKQEAIIRYLGGCDPTGENLQTSQKKEAAKQCDCTIADVENALAKFTWAKEAHKKMAKLKAEGKPMPKSIAEVQKLMGSTPLDLARSNMAKSGQISRNALCPCGSKKRYKRINRFKEKMDENPTPALNPQTARILMQLQMTLFHGSLDEKLVSTAEAMECHKAWDCHGSDLCQEDCKSKYNISV</sequence>
<evidence type="ECO:0000313" key="2">
    <source>
        <dbReference type="Proteomes" id="UP000026915"/>
    </source>
</evidence>